<dbReference type="InterPro" id="IPR002545">
    <property type="entry name" value="CheW-lke_dom"/>
</dbReference>
<dbReference type="Gene3D" id="2.30.30.40">
    <property type="entry name" value="SH3 Domains"/>
    <property type="match status" value="1"/>
</dbReference>
<organism evidence="2 3">
    <name type="scientific">Sporosarcina highlanderae</name>
    <dbReference type="NCBI Taxonomy" id="3035916"/>
    <lineage>
        <taxon>Bacteria</taxon>
        <taxon>Bacillati</taxon>
        <taxon>Bacillota</taxon>
        <taxon>Bacilli</taxon>
        <taxon>Bacillales</taxon>
        <taxon>Caryophanaceae</taxon>
        <taxon>Sporosarcina</taxon>
    </lineage>
</organism>
<comment type="caution">
    <text evidence="2">The sequence shown here is derived from an EMBL/GenBank/DDBJ whole genome shotgun (WGS) entry which is preliminary data.</text>
</comment>
<protein>
    <submittedName>
        <fullName evidence="2">Chemotaxis protein CheW</fullName>
    </submittedName>
</protein>
<dbReference type="PANTHER" id="PTHR22617">
    <property type="entry name" value="CHEMOTAXIS SENSOR HISTIDINE KINASE-RELATED"/>
    <property type="match status" value="1"/>
</dbReference>
<proteinExistence type="predicted"/>
<sequence>MGNLKAVIVQCGQEEYALPLNIVISVEKLQHVNPIPHLPEYMLGLMKIRGELVPILDFQWILYDNSAKEHKNAKVVVVKTEGLDIGLLVLDAKEILDISKDQFSSSELLAHSKTPYFTTIANLEERMITVVDPQILSERLTGMEVIGDYIRALKAKEM</sequence>
<evidence type="ECO:0000313" key="2">
    <source>
        <dbReference type="EMBL" id="MDN4607751.1"/>
    </source>
</evidence>
<dbReference type="Proteomes" id="UP001175097">
    <property type="component" value="Unassembled WGS sequence"/>
</dbReference>
<dbReference type="SMART" id="SM00260">
    <property type="entry name" value="CheW"/>
    <property type="match status" value="1"/>
</dbReference>
<name>A0ABT8JRG6_9BACL</name>
<evidence type="ECO:0000259" key="1">
    <source>
        <dbReference type="PROSITE" id="PS50851"/>
    </source>
</evidence>
<dbReference type="PROSITE" id="PS50851">
    <property type="entry name" value="CHEW"/>
    <property type="match status" value="1"/>
</dbReference>
<dbReference type="Gene3D" id="2.40.50.180">
    <property type="entry name" value="CheA-289, Domain 4"/>
    <property type="match status" value="1"/>
</dbReference>
<dbReference type="PANTHER" id="PTHR22617:SF23">
    <property type="entry name" value="CHEMOTAXIS PROTEIN CHEW"/>
    <property type="match status" value="1"/>
</dbReference>
<reference evidence="2" key="1">
    <citation type="submission" date="2023-03" db="EMBL/GenBank/DDBJ databases">
        <title>MT1 and MT2 Draft Genomes of Novel Species.</title>
        <authorList>
            <person name="Venkateswaran K."/>
        </authorList>
    </citation>
    <scope>NUCLEOTIDE SEQUENCE</scope>
    <source>
        <strain evidence="2">F6_3S_P_2</strain>
    </source>
</reference>
<dbReference type="EMBL" id="JAROCC010000006">
    <property type="protein sequence ID" value="MDN4607751.1"/>
    <property type="molecule type" value="Genomic_DNA"/>
</dbReference>
<feature type="domain" description="CheW-like" evidence="1">
    <location>
        <begin position="3"/>
        <end position="142"/>
    </location>
</feature>
<dbReference type="InterPro" id="IPR039315">
    <property type="entry name" value="CheW"/>
</dbReference>
<dbReference type="Pfam" id="PF01584">
    <property type="entry name" value="CheW"/>
    <property type="match status" value="1"/>
</dbReference>
<dbReference type="CDD" id="cd00588">
    <property type="entry name" value="CheW_like"/>
    <property type="match status" value="1"/>
</dbReference>
<dbReference type="InterPro" id="IPR036061">
    <property type="entry name" value="CheW-like_dom_sf"/>
</dbReference>
<dbReference type="RefSeq" id="WP_301243433.1">
    <property type="nucleotide sequence ID" value="NZ_JAROCC010000006.1"/>
</dbReference>
<dbReference type="SUPFAM" id="SSF50341">
    <property type="entry name" value="CheW-like"/>
    <property type="match status" value="1"/>
</dbReference>
<accession>A0ABT8JRG6</accession>
<keyword evidence="3" id="KW-1185">Reference proteome</keyword>
<evidence type="ECO:0000313" key="3">
    <source>
        <dbReference type="Proteomes" id="UP001175097"/>
    </source>
</evidence>
<gene>
    <name evidence="2" type="ORF">P5G49_09640</name>
</gene>